<dbReference type="EMBL" id="UYWY01001482">
    <property type="protein sequence ID" value="VDM26820.1"/>
    <property type="molecule type" value="Genomic_DNA"/>
</dbReference>
<dbReference type="WBParaSite" id="TCNE_0000177601-mRNA-1">
    <property type="protein sequence ID" value="TCNE_0000177601-mRNA-1"/>
    <property type="gene ID" value="TCNE_0000177601"/>
</dbReference>
<name>A0A183TZV7_TOXCA</name>
<keyword evidence="2" id="KW-1185">Reference proteome</keyword>
<dbReference type="GO" id="GO:0060271">
    <property type="term" value="P:cilium assembly"/>
    <property type="evidence" value="ECO:0007669"/>
    <property type="project" value="InterPro"/>
</dbReference>
<protein>
    <submittedName>
        <fullName evidence="3">PNPLA domain-containing protein</fullName>
    </submittedName>
</protein>
<evidence type="ECO:0000313" key="2">
    <source>
        <dbReference type="Proteomes" id="UP000050794"/>
    </source>
</evidence>
<dbReference type="InterPro" id="IPR028233">
    <property type="entry name" value="BBIP10"/>
</dbReference>
<dbReference type="GO" id="GO:0034464">
    <property type="term" value="C:BBSome"/>
    <property type="evidence" value="ECO:0007669"/>
    <property type="project" value="InterPro"/>
</dbReference>
<evidence type="ECO:0000313" key="3">
    <source>
        <dbReference type="WBParaSite" id="TCNE_0000177601-mRNA-1"/>
    </source>
</evidence>
<organism evidence="2 3">
    <name type="scientific">Toxocara canis</name>
    <name type="common">Canine roundworm</name>
    <dbReference type="NCBI Taxonomy" id="6265"/>
    <lineage>
        <taxon>Eukaryota</taxon>
        <taxon>Metazoa</taxon>
        <taxon>Ecdysozoa</taxon>
        <taxon>Nematoda</taxon>
        <taxon>Chromadorea</taxon>
        <taxon>Rhabditida</taxon>
        <taxon>Spirurina</taxon>
        <taxon>Ascaridomorpha</taxon>
        <taxon>Ascaridoidea</taxon>
        <taxon>Toxocaridae</taxon>
        <taxon>Toxocara</taxon>
    </lineage>
</organism>
<evidence type="ECO:0000313" key="1">
    <source>
        <dbReference type="EMBL" id="VDM26820.1"/>
    </source>
</evidence>
<dbReference type="Proteomes" id="UP000050794">
    <property type="component" value="Unassembled WGS sequence"/>
</dbReference>
<dbReference type="AlphaFoldDB" id="A0A183TZV7"/>
<reference evidence="3" key="1">
    <citation type="submission" date="2016-06" db="UniProtKB">
        <authorList>
            <consortium name="WormBaseParasite"/>
        </authorList>
    </citation>
    <scope>IDENTIFICATION</scope>
</reference>
<proteinExistence type="predicted"/>
<dbReference type="Pfam" id="PF14777">
    <property type="entry name" value="BBIP10"/>
    <property type="match status" value="1"/>
</dbReference>
<reference evidence="1 2" key="2">
    <citation type="submission" date="2018-11" db="EMBL/GenBank/DDBJ databases">
        <authorList>
            <consortium name="Pathogen Informatics"/>
        </authorList>
    </citation>
    <scope>NUCLEOTIDE SEQUENCE [LARGE SCALE GENOMIC DNA]</scope>
</reference>
<dbReference type="PANTHER" id="PTHR28596:SF1">
    <property type="entry name" value="BBSOME-INTERACTING PROTEIN 1"/>
    <property type="match status" value="1"/>
</dbReference>
<gene>
    <name evidence="1" type="ORF">TCNE_LOCUS1777</name>
</gene>
<sequence length="234" mass="25311">MAVFKLTWLGGFRDHEGGTFMVRLGHCTLGLADPCGSPELGLANSIIFAFGDSVRASPPVTSMLGGSGDLLDMCGAGNDPFKLTWLGGFRDHEGGTFMVRLGHCTFGQADPCGSPELGLANSIIFAFGDSVRASPPFNVRTKQSAKATYFCMASTLKEVLGAHNGVLFKEEALSPVFCKPKLIPLKSVTLEKLEQMQRDSMAKILELEQKLKNDIEAVGFPLNTSICFIMARRW</sequence>
<dbReference type="GO" id="GO:0097500">
    <property type="term" value="P:receptor localization to non-motile cilium"/>
    <property type="evidence" value="ECO:0007669"/>
    <property type="project" value="TreeGrafter"/>
</dbReference>
<dbReference type="PANTHER" id="PTHR28596">
    <property type="entry name" value="BBSOME-INTERACTING PROTEIN 1"/>
    <property type="match status" value="1"/>
</dbReference>
<accession>A0A183TZV7</accession>